<dbReference type="Gene3D" id="3.90.550.10">
    <property type="entry name" value="Spore Coat Polysaccharide Biosynthesis Protein SpsA, Chain A"/>
    <property type="match status" value="1"/>
</dbReference>
<sequence>MDPSNTMAGASAPAALQVYQLTRAALLLVWDAAGVPPRTRLVAMNSGVPIRTRFITTRLSLVGQGSRTVLALVHHGASLDAAGLSVRDLDGHVIAHEEEAWRGEPLPFDAARLLAGLDASQRIAAARFVLTNCPAVLQLSHNADYIACCRELLSELKLKARPFAPRARVVDGYVLCECVTPKRLGQQLSAVVMAGNAIARPLGTPVACPDPRLPAGLQRVAVLLDTSGLEAAPISLLIFGKDGLAWRCCTVDGSAVPAVLDWLARPEQPSRAARWCLTAGLTQLANERPAAAQRLIHEIEALAPPPPAASVRRSPALNAGLTQAIATPAGLLVQAWLSDPHDLVGAIAATSISGRQTLPIDGSAILPPPPDTPKGSRGFAALFPAGDGAKPGAPCQIELILRSGHTIEIGEGPGPLRSAAALDSVLKMPLQGAASPAAVAACIEPAVRALIGARTAAATPLAVHTFGTLPRQPRTGVVIPIDADPAILAAHEGLAAAMPEPNGVERVYVLSSPDEEAATAARLADLHACYGGGYRLVVMPGDAGGASGLNAAAALITAPVLAFLGEGLIPEAATWLDALLHALAVGPVRSLVAAPTLYHDGSIAAAGADAALDAFGRWEIRNRFAGFPRGYPALVKAGAAPIASTGCCALPRALFDALGGFALDYLGPFHRDADLAARVWQADGHTSVAQEPYVIALRDDDPQAAGNSALAHELDRQLFEARWRSFIEAAGAAACDPPRGQPTVVAKARPRHSRPRKRAA</sequence>
<organism evidence="2">
    <name type="scientific">metagenome</name>
    <dbReference type="NCBI Taxonomy" id="256318"/>
    <lineage>
        <taxon>unclassified sequences</taxon>
        <taxon>metagenomes</taxon>
    </lineage>
</organism>
<dbReference type="AlphaFoldDB" id="A0A380T7X6"/>
<reference evidence="2" key="1">
    <citation type="submission" date="2018-07" db="EMBL/GenBank/DDBJ databases">
        <authorList>
            <person name="Quirk P.G."/>
            <person name="Krulwich T.A."/>
        </authorList>
    </citation>
    <scope>NUCLEOTIDE SEQUENCE</scope>
</reference>
<feature type="compositionally biased region" description="Basic residues" evidence="1">
    <location>
        <begin position="748"/>
        <end position="760"/>
    </location>
</feature>
<dbReference type="SUPFAM" id="SSF53448">
    <property type="entry name" value="Nucleotide-diphospho-sugar transferases"/>
    <property type="match status" value="1"/>
</dbReference>
<evidence type="ECO:0000313" key="2">
    <source>
        <dbReference type="EMBL" id="SUS03665.1"/>
    </source>
</evidence>
<dbReference type="InterPro" id="IPR029044">
    <property type="entry name" value="Nucleotide-diphossugar_trans"/>
</dbReference>
<proteinExistence type="predicted"/>
<dbReference type="PANTHER" id="PTHR43179:SF7">
    <property type="entry name" value="RHAMNOSYLTRANSFERASE WBBL"/>
    <property type="match status" value="1"/>
</dbReference>
<accession>A0A380T7X6</accession>
<gene>
    <name evidence="2" type="ORF">DF3PB_1070006</name>
</gene>
<feature type="region of interest" description="Disordered" evidence="1">
    <location>
        <begin position="733"/>
        <end position="760"/>
    </location>
</feature>
<dbReference type="EMBL" id="UIDG01000010">
    <property type="protein sequence ID" value="SUS03665.1"/>
    <property type="molecule type" value="Genomic_DNA"/>
</dbReference>
<name>A0A380T7X6_9ZZZZ</name>
<evidence type="ECO:0000256" key="1">
    <source>
        <dbReference type="SAM" id="MobiDB-lite"/>
    </source>
</evidence>
<dbReference type="PANTHER" id="PTHR43179">
    <property type="entry name" value="RHAMNOSYLTRANSFERASE WBBL"/>
    <property type="match status" value="1"/>
</dbReference>
<protein>
    <submittedName>
        <fullName evidence="2">Uncharacterized protein</fullName>
    </submittedName>
</protein>